<keyword evidence="2" id="KW-0560">Oxidoreductase</keyword>
<comment type="caution">
    <text evidence="5">The sequence shown here is derived from an EMBL/GenBank/DDBJ whole genome shotgun (WGS) entry which is preliminary data.</text>
</comment>
<keyword evidence="6" id="KW-1185">Reference proteome</keyword>
<dbReference type="InterPro" id="IPR046825">
    <property type="entry name" value="PDH_C"/>
</dbReference>
<dbReference type="InterPro" id="IPR050812">
    <property type="entry name" value="Preph/Arog_dehydrog"/>
</dbReference>
<feature type="domain" description="Prephenate/arogenate dehydrogenase" evidence="4">
    <location>
        <begin position="16"/>
        <end position="289"/>
    </location>
</feature>
<dbReference type="Pfam" id="PF20463">
    <property type="entry name" value="PDH_C"/>
    <property type="match status" value="1"/>
</dbReference>
<dbReference type="Gene3D" id="3.40.50.720">
    <property type="entry name" value="NAD(P)-binding Rossmann-like Domain"/>
    <property type="match status" value="1"/>
</dbReference>
<dbReference type="Proteomes" id="UP000614200">
    <property type="component" value="Unassembled WGS sequence"/>
</dbReference>
<reference evidence="5 6" key="1">
    <citation type="submission" date="2020-11" db="EMBL/GenBank/DDBJ databases">
        <title>Fusibacter basophilias sp. nov.</title>
        <authorList>
            <person name="Qiu D."/>
        </authorList>
    </citation>
    <scope>NUCLEOTIDE SEQUENCE [LARGE SCALE GENOMIC DNA]</scope>
    <source>
        <strain evidence="5 6">Q10-2</strain>
    </source>
</reference>
<evidence type="ECO:0000313" key="6">
    <source>
        <dbReference type="Proteomes" id="UP000614200"/>
    </source>
</evidence>
<gene>
    <name evidence="5" type="ORF">ISU02_07870</name>
</gene>
<evidence type="ECO:0000313" key="5">
    <source>
        <dbReference type="EMBL" id="MBF4693033.1"/>
    </source>
</evidence>
<comment type="similarity">
    <text evidence="1">Belongs to the prephenate/arogenate dehydrogenase family.</text>
</comment>
<comment type="pathway">
    <text evidence="3">Amino-acid biosynthesis.</text>
</comment>
<name>A0ABR9ZSC9_9FIRM</name>
<dbReference type="PROSITE" id="PS51176">
    <property type="entry name" value="PDH_ADH"/>
    <property type="match status" value="1"/>
</dbReference>
<dbReference type="SUPFAM" id="SSF48179">
    <property type="entry name" value="6-phosphogluconate dehydrogenase C-terminal domain-like"/>
    <property type="match status" value="1"/>
</dbReference>
<sequence length="289" mass="31606">MNMNSVKIQRGNPIGVSVAIIGLGLIGGSLAKSVRTHTDHHIIGFDVQRDVMMSALSEGVIDEAPESIEETLGKSDIVFLCLYPFETVEFVKQHYNNFKEGSIVTDTAGLKEDIVKFYSKLTHNEKGVDFVGGHPIAGSEKSGFSNSSDRLFINASYVLTPHRGNRESSIAQLTTLIQQIGFGSVTCMEAKAHDEMIAYTSHLPHIIASLLLKNKPNDSINSLVGGSFRDATRVGHMNTALWTELLMCNQSNVIKILESFETEIKAVQLALKNQSMDDLSGLINLNGIR</sequence>
<dbReference type="Pfam" id="PF02153">
    <property type="entry name" value="PDH_N"/>
    <property type="match status" value="1"/>
</dbReference>
<evidence type="ECO:0000256" key="2">
    <source>
        <dbReference type="ARBA" id="ARBA00023002"/>
    </source>
</evidence>
<dbReference type="RefSeq" id="WP_207736225.1">
    <property type="nucleotide sequence ID" value="NZ_JADKNH010000004.1"/>
</dbReference>
<evidence type="ECO:0000259" key="4">
    <source>
        <dbReference type="PROSITE" id="PS51176"/>
    </source>
</evidence>
<dbReference type="InterPro" id="IPR036291">
    <property type="entry name" value="NAD(P)-bd_dom_sf"/>
</dbReference>
<proteinExistence type="inferred from homology"/>
<dbReference type="Gene3D" id="1.10.3660.10">
    <property type="entry name" value="6-phosphogluconate dehydrogenase C-terminal like domain"/>
    <property type="match status" value="1"/>
</dbReference>
<organism evidence="5 6">
    <name type="scientific">Fusibacter ferrireducens</name>
    <dbReference type="NCBI Taxonomy" id="2785058"/>
    <lineage>
        <taxon>Bacteria</taxon>
        <taxon>Bacillati</taxon>
        <taxon>Bacillota</taxon>
        <taxon>Clostridia</taxon>
        <taxon>Eubacteriales</taxon>
        <taxon>Eubacteriales Family XII. Incertae Sedis</taxon>
        <taxon>Fusibacter</taxon>
    </lineage>
</organism>
<dbReference type="SUPFAM" id="SSF51735">
    <property type="entry name" value="NAD(P)-binding Rossmann-fold domains"/>
    <property type="match status" value="1"/>
</dbReference>
<accession>A0ABR9ZSC9</accession>
<dbReference type="PANTHER" id="PTHR21363:SF0">
    <property type="entry name" value="PREPHENATE DEHYDROGENASE [NADP(+)]"/>
    <property type="match status" value="1"/>
</dbReference>
<dbReference type="PANTHER" id="PTHR21363">
    <property type="entry name" value="PREPHENATE DEHYDROGENASE"/>
    <property type="match status" value="1"/>
</dbReference>
<dbReference type="InterPro" id="IPR008927">
    <property type="entry name" value="6-PGluconate_DH-like_C_sf"/>
</dbReference>
<dbReference type="EMBL" id="JADKNH010000004">
    <property type="protein sequence ID" value="MBF4693033.1"/>
    <property type="molecule type" value="Genomic_DNA"/>
</dbReference>
<protein>
    <submittedName>
        <fullName evidence="5">Prephenate dehydrogenase/arogenate dehydrogenase family protein</fullName>
    </submittedName>
</protein>
<dbReference type="InterPro" id="IPR003099">
    <property type="entry name" value="Prephen_DH"/>
</dbReference>
<evidence type="ECO:0000256" key="3">
    <source>
        <dbReference type="ARBA" id="ARBA00029440"/>
    </source>
</evidence>
<dbReference type="InterPro" id="IPR046826">
    <property type="entry name" value="PDH_N"/>
</dbReference>
<evidence type="ECO:0000256" key="1">
    <source>
        <dbReference type="ARBA" id="ARBA00007964"/>
    </source>
</evidence>